<dbReference type="AlphaFoldDB" id="A0AAE0PGH5"/>
<evidence type="ECO:0000313" key="2">
    <source>
        <dbReference type="EMBL" id="KAK3399417.1"/>
    </source>
</evidence>
<gene>
    <name evidence="2" type="ORF">B0T20DRAFT_392433</name>
</gene>
<feature type="region of interest" description="Disordered" evidence="1">
    <location>
        <begin position="1"/>
        <end position="134"/>
    </location>
</feature>
<proteinExistence type="predicted"/>
<reference evidence="2" key="2">
    <citation type="submission" date="2023-07" db="EMBL/GenBank/DDBJ databases">
        <authorList>
            <consortium name="Lawrence Berkeley National Laboratory"/>
            <person name="Haridas S."/>
            <person name="Hensen N."/>
            <person name="Bonometti L."/>
            <person name="Westerberg I."/>
            <person name="Brannstrom I.O."/>
            <person name="Guillou S."/>
            <person name="Cros-Aarteil S."/>
            <person name="Calhoun S."/>
            <person name="Kuo A."/>
            <person name="Mondo S."/>
            <person name="Pangilinan J."/>
            <person name="Riley R."/>
            <person name="LaButti K."/>
            <person name="Andreopoulos B."/>
            <person name="Lipzen A."/>
            <person name="Chen C."/>
            <person name="Yanf M."/>
            <person name="Daum C."/>
            <person name="Ng V."/>
            <person name="Clum A."/>
            <person name="Steindorff A."/>
            <person name="Ohm R."/>
            <person name="Martin F."/>
            <person name="Silar P."/>
            <person name="Natvig D."/>
            <person name="Lalanne C."/>
            <person name="Gautier V."/>
            <person name="Ament-velasquez S.L."/>
            <person name="Kruys A."/>
            <person name="Hutchinson M.I."/>
            <person name="Powell A.J."/>
            <person name="Barry K."/>
            <person name="Miller A.N."/>
            <person name="Grigoriev I.V."/>
            <person name="Debuchy R."/>
            <person name="Gladieux P."/>
            <person name="Thoren M.H."/>
            <person name="Johannesson H."/>
        </authorList>
    </citation>
    <scope>NUCLEOTIDE SEQUENCE</scope>
    <source>
        <strain evidence="2">FGSC 1904</strain>
    </source>
</reference>
<keyword evidence="3" id="KW-1185">Reference proteome</keyword>
<evidence type="ECO:0000256" key="1">
    <source>
        <dbReference type="SAM" id="MobiDB-lite"/>
    </source>
</evidence>
<organism evidence="2 3">
    <name type="scientific">Sordaria brevicollis</name>
    <dbReference type="NCBI Taxonomy" id="83679"/>
    <lineage>
        <taxon>Eukaryota</taxon>
        <taxon>Fungi</taxon>
        <taxon>Dikarya</taxon>
        <taxon>Ascomycota</taxon>
        <taxon>Pezizomycotina</taxon>
        <taxon>Sordariomycetes</taxon>
        <taxon>Sordariomycetidae</taxon>
        <taxon>Sordariales</taxon>
        <taxon>Sordariaceae</taxon>
        <taxon>Sordaria</taxon>
    </lineage>
</organism>
<dbReference type="EMBL" id="JAUTDP010000005">
    <property type="protein sequence ID" value="KAK3399417.1"/>
    <property type="molecule type" value="Genomic_DNA"/>
</dbReference>
<accession>A0AAE0PGH5</accession>
<reference evidence="2" key="1">
    <citation type="journal article" date="2023" name="Mol. Phylogenet. Evol.">
        <title>Genome-scale phylogeny and comparative genomics of the fungal order Sordariales.</title>
        <authorList>
            <person name="Hensen N."/>
            <person name="Bonometti L."/>
            <person name="Westerberg I."/>
            <person name="Brannstrom I.O."/>
            <person name="Guillou S."/>
            <person name="Cros-Aarteil S."/>
            <person name="Calhoun S."/>
            <person name="Haridas S."/>
            <person name="Kuo A."/>
            <person name="Mondo S."/>
            <person name="Pangilinan J."/>
            <person name="Riley R."/>
            <person name="LaButti K."/>
            <person name="Andreopoulos B."/>
            <person name="Lipzen A."/>
            <person name="Chen C."/>
            <person name="Yan M."/>
            <person name="Daum C."/>
            <person name="Ng V."/>
            <person name="Clum A."/>
            <person name="Steindorff A."/>
            <person name="Ohm R.A."/>
            <person name="Martin F."/>
            <person name="Silar P."/>
            <person name="Natvig D.O."/>
            <person name="Lalanne C."/>
            <person name="Gautier V."/>
            <person name="Ament-Velasquez S.L."/>
            <person name="Kruys A."/>
            <person name="Hutchinson M.I."/>
            <person name="Powell A.J."/>
            <person name="Barry K."/>
            <person name="Miller A.N."/>
            <person name="Grigoriev I.V."/>
            <person name="Debuchy R."/>
            <person name="Gladieux P."/>
            <person name="Hiltunen Thoren M."/>
            <person name="Johannesson H."/>
        </authorList>
    </citation>
    <scope>NUCLEOTIDE SEQUENCE</scope>
    <source>
        <strain evidence="2">FGSC 1904</strain>
    </source>
</reference>
<name>A0AAE0PGH5_SORBR</name>
<comment type="caution">
    <text evidence="2">The sequence shown here is derived from an EMBL/GenBank/DDBJ whole genome shotgun (WGS) entry which is preliminary data.</text>
</comment>
<dbReference type="Proteomes" id="UP001281003">
    <property type="component" value="Unassembled WGS sequence"/>
</dbReference>
<evidence type="ECO:0000313" key="3">
    <source>
        <dbReference type="Proteomes" id="UP001281003"/>
    </source>
</evidence>
<feature type="compositionally biased region" description="Low complexity" evidence="1">
    <location>
        <begin position="88"/>
        <end position="108"/>
    </location>
</feature>
<sequence length="186" mass="20350">MTRASKRFQKQTSALEGTCPMTYECTFDEGGSTPEQDTHDYLCSPTTTGLPKPTNASRTSTTAGDKATQPAARTAKPAAMLSRPAKLTRTSTPPRTSTPTPTRTSTSMPTPPRTSTPTSTRTKTLGQRLQHERHTDTHMTTDIARLTYDENYFAPHDPIKGRPYNVARNPIVITNLHQQKGCSSLA</sequence>
<protein>
    <submittedName>
        <fullName evidence="2">Uncharacterized protein</fullName>
    </submittedName>
</protein>
<feature type="compositionally biased region" description="Polar residues" evidence="1">
    <location>
        <begin position="44"/>
        <end position="63"/>
    </location>
</feature>